<dbReference type="InterPro" id="IPR036426">
    <property type="entry name" value="Bulb-type_lectin_dom_sf"/>
</dbReference>
<name>A0A7J0G270_9ERIC</name>
<keyword evidence="1" id="KW-0732">Signal</keyword>
<dbReference type="AlphaFoldDB" id="A0A7J0G270"/>
<dbReference type="PANTHER" id="PTHR32444:SF118">
    <property type="entry name" value="OS09G0551150 PROTEIN"/>
    <property type="match status" value="1"/>
</dbReference>
<protein>
    <submittedName>
        <fullName evidence="4">S-locus lectin protein kinase family protein</fullName>
    </submittedName>
</protein>
<feature type="domain" description="Bulb-type lectin" evidence="3">
    <location>
        <begin position="1"/>
        <end position="118"/>
    </location>
</feature>
<evidence type="ECO:0000313" key="5">
    <source>
        <dbReference type="Proteomes" id="UP000585474"/>
    </source>
</evidence>
<evidence type="ECO:0000256" key="2">
    <source>
        <dbReference type="ARBA" id="ARBA00023180"/>
    </source>
</evidence>
<dbReference type="Gene3D" id="2.90.10.10">
    <property type="entry name" value="Bulb-type lectin domain"/>
    <property type="match status" value="1"/>
</dbReference>
<keyword evidence="4" id="KW-0808">Transferase</keyword>
<sequence>MKRLESGTEKRLKFSWGQSFELAFFKPSKSQNQYSGIWQKYGPYAVVWAANRGSSIKDSDGVLTISKTEGLVLLSQTGSIIWSSNSSIVAENLVAELLDAGNLVLVDNNNNTSSESYLWQSFNYPFNSCLPSMKLEWNEDIGQERYLTLWKNTNDLSSGDFICKIQSDGLPQMGINYGTIKKFQSGPWNGHGKGEDLPLFDGATIATATDNFSEASKSASDRVVLVQFTSAGILSGYWDAAFKGKKEC</sequence>
<dbReference type="Proteomes" id="UP000585474">
    <property type="component" value="Unassembled WGS sequence"/>
</dbReference>
<dbReference type="InterPro" id="IPR001480">
    <property type="entry name" value="Bulb-type_lectin_dom"/>
</dbReference>
<dbReference type="Pfam" id="PF01453">
    <property type="entry name" value="B_lectin"/>
    <property type="match status" value="1"/>
</dbReference>
<evidence type="ECO:0000259" key="3">
    <source>
        <dbReference type="PROSITE" id="PS50927"/>
    </source>
</evidence>
<reference evidence="4 5" key="1">
    <citation type="submission" date="2019-07" db="EMBL/GenBank/DDBJ databases">
        <title>De Novo Assembly of kiwifruit Actinidia rufa.</title>
        <authorList>
            <person name="Sugita-Konishi S."/>
            <person name="Sato K."/>
            <person name="Mori E."/>
            <person name="Abe Y."/>
            <person name="Kisaki G."/>
            <person name="Hamano K."/>
            <person name="Suezawa K."/>
            <person name="Otani M."/>
            <person name="Fukuda T."/>
            <person name="Manabe T."/>
            <person name="Gomi K."/>
            <person name="Tabuchi M."/>
            <person name="Akimitsu K."/>
            <person name="Kataoka I."/>
        </authorList>
    </citation>
    <scope>NUCLEOTIDE SEQUENCE [LARGE SCALE GENOMIC DNA]</scope>
    <source>
        <strain evidence="5">cv. Fuchu</strain>
    </source>
</reference>
<dbReference type="EMBL" id="BJWL01000017">
    <property type="protein sequence ID" value="GFZ04858.1"/>
    <property type="molecule type" value="Genomic_DNA"/>
</dbReference>
<dbReference type="GO" id="GO:0016301">
    <property type="term" value="F:kinase activity"/>
    <property type="evidence" value="ECO:0007669"/>
    <property type="project" value="UniProtKB-KW"/>
</dbReference>
<dbReference type="SUPFAM" id="SSF51110">
    <property type="entry name" value="alpha-D-mannose-specific plant lectins"/>
    <property type="match status" value="1"/>
</dbReference>
<dbReference type="OrthoDB" id="1936886at2759"/>
<dbReference type="SMART" id="SM00108">
    <property type="entry name" value="B_lectin"/>
    <property type="match status" value="1"/>
</dbReference>
<dbReference type="PROSITE" id="PS50927">
    <property type="entry name" value="BULB_LECTIN"/>
    <property type="match status" value="1"/>
</dbReference>
<accession>A0A7J0G270</accession>
<comment type="caution">
    <text evidence="4">The sequence shown here is derived from an EMBL/GenBank/DDBJ whole genome shotgun (WGS) entry which is preliminary data.</text>
</comment>
<keyword evidence="2" id="KW-0325">Glycoprotein</keyword>
<proteinExistence type="predicted"/>
<dbReference type="PANTHER" id="PTHR32444">
    <property type="entry name" value="BULB-TYPE LECTIN DOMAIN-CONTAINING PROTEIN"/>
    <property type="match status" value="1"/>
</dbReference>
<gene>
    <name evidence="4" type="ORF">Acr_17g0004300</name>
</gene>
<keyword evidence="4" id="KW-0418">Kinase</keyword>
<evidence type="ECO:0000256" key="1">
    <source>
        <dbReference type="ARBA" id="ARBA00022729"/>
    </source>
</evidence>
<dbReference type="GO" id="GO:0030246">
    <property type="term" value="F:carbohydrate binding"/>
    <property type="evidence" value="ECO:0007669"/>
    <property type="project" value="UniProtKB-KW"/>
</dbReference>
<keyword evidence="4" id="KW-0430">Lectin</keyword>
<evidence type="ECO:0000313" key="4">
    <source>
        <dbReference type="EMBL" id="GFZ04858.1"/>
    </source>
</evidence>
<organism evidence="4 5">
    <name type="scientific">Actinidia rufa</name>
    <dbReference type="NCBI Taxonomy" id="165716"/>
    <lineage>
        <taxon>Eukaryota</taxon>
        <taxon>Viridiplantae</taxon>
        <taxon>Streptophyta</taxon>
        <taxon>Embryophyta</taxon>
        <taxon>Tracheophyta</taxon>
        <taxon>Spermatophyta</taxon>
        <taxon>Magnoliopsida</taxon>
        <taxon>eudicotyledons</taxon>
        <taxon>Gunneridae</taxon>
        <taxon>Pentapetalae</taxon>
        <taxon>asterids</taxon>
        <taxon>Ericales</taxon>
        <taxon>Actinidiaceae</taxon>
        <taxon>Actinidia</taxon>
    </lineage>
</organism>
<keyword evidence="5" id="KW-1185">Reference proteome</keyword>